<evidence type="ECO:0000313" key="15">
    <source>
        <dbReference type="Proteomes" id="UP001208570"/>
    </source>
</evidence>
<dbReference type="GO" id="GO:0045944">
    <property type="term" value="P:positive regulation of transcription by RNA polymerase II"/>
    <property type="evidence" value="ECO:0007669"/>
    <property type="project" value="TreeGrafter"/>
</dbReference>
<evidence type="ECO:0000256" key="6">
    <source>
        <dbReference type="ARBA" id="ARBA00023159"/>
    </source>
</evidence>
<dbReference type="PANTHER" id="PTHR48249">
    <property type="entry name" value="MEDIATOR OF RNA POLYMERASE II TRANSCRIPTION SUBUNIT 13"/>
    <property type="match status" value="1"/>
</dbReference>
<keyword evidence="15" id="KW-1185">Reference proteome</keyword>
<feature type="compositionally biased region" description="Low complexity" evidence="10">
    <location>
        <begin position="1521"/>
        <end position="1536"/>
    </location>
</feature>
<dbReference type="GO" id="GO:0016592">
    <property type="term" value="C:mediator complex"/>
    <property type="evidence" value="ECO:0007669"/>
    <property type="project" value="InterPro"/>
</dbReference>
<feature type="domain" description="Mediator complex subunit Med13 N-terminal" evidence="12">
    <location>
        <begin position="137"/>
        <end position="228"/>
    </location>
</feature>
<evidence type="ECO:0000259" key="11">
    <source>
        <dbReference type="Pfam" id="PF06333"/>
    </source>
</evidence>
<feature type="region of interest" description="Disordered" evidence="10">
    <location>
        <begin position="1464"/>
        <end position="1564"/>
    </location>
</feature>
<feature type="region of interest" description="Disordered" evidence="10">
    <location>
        <begin position="337"/>
        <end position="381"/>
    </location>
</feature>
<feature type="compositionally biased region" description="Polar residues" evidence="10">
    <location>
        <begin position="1472"/>
        <end position="1481"/>
    </location>
</feature>
<sequence length="2119" mass="235305">MIQANNTGNGCTLEDCHTNLFALTDLVGIKWRKLCSSDNSYCVEPLDDPVLLSFTRCIQADILCVWRRVPKSSTDGTPSVQLTCHKELWVFWYGDEPMHMSSLLAPELQERDSGSWDNGLSYECRTLLFKALHNLIESSHLSISFSFFLHGESTVCASIDVREHPPLRNLHPQHLAIAAQTPVPVILAPYGIAATLTGQSYRETDHNTQKFLDEWRQFYVLPDWDRVDGVSYLESGHVAPAVEVVVAGLRMKYPSCFVMLLADKEAELLHQHQNLPSSSMGSNMPATPSHPTIGNISLTSPHSPCPLSAMAGESPSKTGHTPISEYLFVPTLEPCLDPKESEATGQRIQQKSWQDSTVTSGVSVNRHQQTEGGNTSDEQQTVNWEIGEPLWKNSCICPRTRGGKSRIAASGLNKPGVANPSKHVKNEKSDKAERGEKGRHGRNATPFHRRVGHNDALFQQNMDVMMQRLPPSALASIRLGSGGGQNIPQLPIRGSNANTVENNVDSPHSAAPSPLNISQIQPSVSQNGDPTMPTLSPHPPSKSSEKDLSASGSLHGDVQEATSVSHGSGPGGVGPPGVGPPSSASLPPHPPTTDNFVRPSQQNTVIKLENIATSHLQGAVNGLDNMKIEGVNIWLDMQKERHSANQGLKRPSLPTQGYQDDEEELVIKALYNFDSIHNFLEQPIKKCRMDRDTYSHRSGSQQANNMPSVQKRPREKSPPQPQYDPYEFSDDSSSDPGNFSNRSFRNSRDENFARSSPFGNKQEEDYIRNDGYPTKSSLDLSPETPGTVGGLPVSLTREEDLKPKMNDLDNIFDTDSESSDPEPLPSTGNHLSSIDDQTRTAASRTVNCTAATIPTTNMSELTQMYPTPPSQEPQHTLSPGNMTELPPDQTMLDITTTKLESVSHMIEEHKSNIQDWSFVYKPPVACMYVGSAKYAPIDLPSNHAEPLALAPELHYKPSWHQFPHLSIIDKTPQSAPGHYPNLPSVENVGSVGPKPPERMTSVEASPATFGPNSAQQRTPRTPMSYELQSPASNASSYMKNLSSVDNHLTNSQRPESHSLVVNVMLSDSVFNLFKDHNFDSCPMCVCNMNIKGTDIINYIPDKTPEPQYQCTCGFSAVVNRRYGSNSGLFYEDEVDITGIRSERLERRKPSLAWLLNQDLKNNKDKLDPGEDIPQDLMLLIQGYYSSLYPSYTVHSVDEQKQPAVSHELVNFMEIQDGCEACLAALEVGRQASDNCCSQRIDDNPHHNQQLLHKWPYLQCPRTPTNSQDVVRLLKSLQPLLQDAIQKKRTTRLWESVYTILGPLSWKDFHLMAGRGSKETSEPQPVPPLLVGYDKDWLSLSPFALRYWDKMMLEPYGKPRDMAYVIIAPDNKYILSHVRTFFQEMSRTYEGSRLGKHRQFTKTLHDSIMRINQAFYNKVANESVDEWFVNLGNSPLAAKLRQYTQVCSKYLAPFLAGQNLDKSIFENPPVSRQPVNRPQTSDGGAPSQVHQQSYHSQSSMSTSFGNYTQGNLSNSLGPHGPTNTSSSTTDSQATSHTSSDDKENEHQSSSLKENAPDPDNEPSDSQMPCLVIYIVDPFTYCQDWDSMNRLSTLGLLRCYQDMLKALPEQLRQCTQLQIIPQQLIIDHQNTSRKQHLKNLCMSVYTQSRRLLTHTIPGRSLTGFGPAAAGEKILKAKQEHHIGSVQLYTPPYILGNMKIPSKITNADHNEHCAVMFCGYCLSEDQRWLLAVCTDSSGEILETCTINIDIPNRNRRKKASARRIGLQKLWDFIVAVLSQTSLTWRLVIGRLGRLGHGELKGWACLLNKKNLRDTSNRLRDMCKQCELLNPSEQTSILSACLVSLEVHPTIHIMPDSLKMEERRSGNSQLSTPKDASCTHILVFPTSARAQATQENPPDSHIDGLHGTDLDMSDDLLKDDFLGGLDDDMAGINGLGPIDEILVGIDMGMTDPVGSPQNHQLGSPGHGDMGGRNSMMVSETGKAGGENGMDIQEENITLLSQTLLQQPLAMGFYVSTAKTGPLPKWFWGQCPHREGVCPSCFKAALHIHCPSVQQNHDEFDHSQHKHSHPLDSSLTCDVLRYVLETYNALSWLTMDSATNDRRSCLPAHFLVLMQLYYAINNLV</sequence>
<feature type="region of interest" description="Disordered" evidence="10">
    <location>
        <begin position="275"/>
        <end position="322"/>
    </location>
</feature>
<feature type="domain" description="MID" evidence="13">
    <location>
        <begin position="1359"/>
        <end position="1648"/>
    </location>
</feature>
<feature type="compositionally biased region" description="Polar residues" evidence="10">
    <location>
        <begin position="343"/>
        <end position="381"/>
    </location>
</feature>
<feature type="compositionally biased region" description="Polar residues" evidence="10">
    <location>
        <begin position="515"/>
        <end position="529"/>
    </location>
</feature>
<feature type="compositionally biased region" description="Polar residues" evidence="10">
    <location>
        <begin position="1010"/>
        <end position="1028"/>
    </location>
</feature>
<dbReference type="GO" id="GO:0003713">
    <property type="term" value="F:transcription coactivator activity"/>
    <property type="evidence" value="ECO:0007669"/>
    <property type="project" value="TreeGrafter"/>
</dbReference>
<dbReference type="Pfam" id="PF11597">
    <property type="entry name" value="Med13_N"/>
    <property type="match status" value="1"/>
</dbReference>
<feature type="region of interest" description="Disordered" evidence="10">
    <location>
        <begin position="406"/>
        <end position="451"/>
    </location>
</feature>
<dbReference type="PANTHER" id="PTHR48249:SF3">
    <property type="entry name" value="MEDIATOR OF RNA POLYMERASE II TRANSCRIPTION SUBUNIT 13"/>
    <property type="match status" value="1"/>
</dbReference>
<dbReference type="InterPro" id="IPR041285">
    <property type="entry name" value="MID_MedPIWI"/>
</dbReference>
<feature type="compositionally biased region" description="Polar residues" evidence="10">
    <location>
        <begin position="872"/>
        <end position="881"/>
    </location>
</feature>
<comment type="function">
    <text evidence="9">Component of the Mediator complex, a coactivator involved in regulated transcription of nearly all RNA polymerase II-dependent genes. Mediator functions as a bridge to convey information from gene-specific regulatory proteins to the basal RNA polymerase II transcription machinery. Mediator is recruited to promoters by direct interactions with regulatory proteins and serves as a scaffold for the assembly of a functional preinitiation complex with RNA polymerase II and the general transcription factors.</text>
</comment>
<dbReference type="EMBL" id="JAODUP010000071">
    <property type="protein sequence ID" value="KAK2163971.1"/>
    <property type="molecule type" value="Genomic_DNA"/>
</dbReference>
<evidence type="ECO:0000256" key="9">
    <source>
        <dbReference type="RuleBase" id="RU364134"/>
    </source>
</evidence>
<dbReference type="Pfam" id="PF18296">
    <property type="entry name" value="MID_MedPIWI"/>
    <property type="match status" value="1"/>
</dbReference>
<comment type="caution">
    <text evidence="14">The sequence shown here is derived from an EMBL/GenBank/DDBJ whole genome shotgun (WGS) entry which is preliminary data.</text>
</comment>
<keyword evidence="8 9" id="KW-0539">Nucleus</keyword>
<protein>
    <recommendedName>
        <fullName evidence="3 9">Mediator of RNA polymerase II transcription subunit 13</fullName>
    </recommendedName>
</protein>
<feature type="compositionally biased region" description="Polar residues" evidence="10">
    <location>
        <begin position="1503"/>
        <end position="1515"/>
    </location>
</feature>
<reference evidence="14" key="1">
    <citation type="journal article" date="2023" name="Mol. Biol. Evol.">
        <title>Third-Generation Sequencing Reveals the Adaptive Role of the Epigenome in Three Deep-Sea Polychaetes.</title>
        <authorList>
            <person name="Perez M."/>
            <person name="Aroh O."/>
            <person name="Sun Y."/>
            <person name="Lan Y."/>
            <person name="Juniper S.K."/>
            <person name="Young C.R."/>
            <person name="Angers B."/>
            <person name="Qian P.Y."/>
        </authorList>
    </citation>
    <scope>NUCLEOTIDE SEQUENCE</scope>
    <source>
        <strain evidence="14">P08H-3</strain>
    </source>
</reference>
<accession>A0AAD9K3P4</accession>
<keyword evidence="6 9" id="KW-0010">Activator</keyword>
<evidence type="ECO:0000256" key="5">
    <source>
        <dbReference type="ARBA" id="ARBA00023015"/>
    </source>
</evidence>
<feature type="compositionally biased region" description="Polar residues" evidence="10">
    <location>
        <begin position="734"/>
        <end position="744"/>
    </location>
</feature>
<feature type="region of interest" description="Disordered" evidence="10">
    <location>
        <begin position="866"/>
        <end position="886"/>
    </location>
</feature>
<evidence type="ECO:0000259" key="13">
    <source>
        <dbReference type="Pfam" id="PF18296"/>
    </source>
</evidence>
<feature type="compositionally biased region" description="Acidic residues" evidence="10">
    <location>
        <begin position="810"/>
        <end position="820"/>
    </location>
</feature>
<feature type="compositionally biased region" description="Basic and acidic residues" evidence="10">
    <location>
        <begin position="424"/>
        <end position="438"/>
    </location>
</feature>
<name>A0AAD9K3P4_9ANNE</name>
<feature type="compositionally biased region" description="Polar residues" evidence="10">
    <location>
        <begin position="828"/>
        <end position="839"/>
    </location>
</feature>
<feature type="compositionally biased region" description="Polar residues" evidence="10">
    <location>
        <begin position="696"/>
        <end position="708"/>
    </location>
</feature>
<feature type="compositionally biased region" description="Polar residues" evidence="10">
    <location>
        <begin position="495"/>
        <end position="506"/>
    </location>
</feature>
<evidence type="ECO:0000256" key="4">
    <source>
        <dbReference type="ARBA" id="ARBA00022491"/>
    </source>
</evidence>
<evidence type="ECO:0000256" key="3">
    <source>
        <dbReference type="ARBA" id="ARBA00019618"/>
    </source>
</evidence>
<gene>
    <name evidence="14" type="ORF">LSH36_71g02082</name>
</gene>
<dbReference type="InterPro" id="IPR009401">
    <property type="entry name" value="Med13_C"/>
</dbReference>
<feature type="compositionally biased region" description="Low complexity" evidence="10">
    <location>
        <begin position="1486"/>
        <end position="1502"/>
    </location>
</feature>
<keyword evidence="7 9" id="KW-0804">Transcription</keyword>
<comment type="subunit">
    <text evidence="9">Component of the Mediator complex.</text>
</comment>
<keyword evidence="5 9" id="KW-0805">Transcription regulation</keyword>
<dbReference type="InterPro" id="IPR021643">
    <property type="entry name" value="Mediator_Med13_N"/>
</dbReference>
<evidence type="ECO:0000256" key="10">
    <source>
        <dbReference type="SAM" id="MobiDB-lite"/>
    </source>
</evidence>
<dbReference type="Pfam" id="PF06333">
    <property type="entry name" value="Med13_C"/>
    <property type="match status" value="1"/>
</dbReference>
<feature type="domain" description="Mediator complex subunit Med13 C-terminal" evidence="11">
    <location>
        <begin position="1686"/>
        <end position="2107"/>
    </location>
</feature>
<dbReference type="InterPro" id="IPR051139">
    <property type="entry name" value="Mediator_complx_sub13"/>
</dbReference>
<evidence type="ECO:0000313" key="14">
    <source>
        <dbReference type="EMBL" id="KAK2163971.1"/>
    </source>
</evidence>
<evidence type="ECO:0000256" key="1">
    <source>
        <dbReference type="ARBA" id="ARBA00004123"/>
    </source>
</evidence>
<feature type="compositionally biased region" description="Basic and acidic residues" evidence="10">
    <location>
        <begin position="796"/>
        <end position="807"/>
    </location>
</feature>
<keyword evidence="4 9" id="KW-0678">Repressor</keyword>
<evidence type="ECO:0000256" key="7">
    <source>
        <dbReference type="ARBA" id="ARBA00023163"/>
    </source>
</evidence>
<feature type="region of interest" description="Disordered" evidence="10">
    <location>
        <begin position="485"/>
        <end position="598"/>
    </location>
</feature>
<proteinExistence type="inferred from homology"/>
<dbReference type="Proteomes" id="UP001208570">
    <property type="component" value="Unassembled WGS sequence"/>
</dbReference>
<evidence type="ECO:0000259" key="12">
    <source>
        <dbReference type="Pfam" id="PF11597"/>
    </source>
</evidence>
<comment type="similarity">
    <text evidence="2 9">Belongs to the Mediator complex subunit 13 family.</text>
</comment>
<evidence type="ECO:0000256" key="2">
    <source>
        <dbReference type="ARBA" id="ARBA00009354"/>
    </source>
</evidence>
<feature type="region of interest" description="Disordered" evidence="10">
    <location>
        <begin position="970"/>
        <end position="1028"/>
    </location>
</feature>
<organism evidence="14 15">
    <name type="scientific">Paralvinella palmiformis</name>
    <dbReference type="NCBI Taxonomy" id="53620"/>
    <lineage>
        <taxon>Eukaryota</taxon>
        <taxon>Metazoa</taxon>
        <taxon>Spiralia</taxon>
        <taxon>Lophotrochozoa</taxon>
        <taxon>Annelida</taxon>
        <taxon>Polychaeta</taxon>
        <taxon>Sedentaria</taxon>
        <taxon>Canalipalpata</taxon>
        <taxon>Terebellida</taxon>
        <taxon>Terebelliformia</taxon>
        <taxon>Alvinellidae</taxon>
        <taxon>Paralvinella</taxon>
    </lineage>
</organism>
<feature type="region of interest" description="Disordered" evidence="10">
    <location>
        <begin position="690"/>
        <end position="839"/>
    </location>
</feature>
<feature type="compositionally biased region" description="Basic residues" evidence="10">
    <location>
        <begin position="439"/>
        <end position="451"/>
    </location>
</feature>
<feature type="compositionally biased region" description="Polar residues" evidence="10">
    <location>
        <begin position="275"/>
        <end position="302"/>
    </location>
</feature>
<evidence type="ECO:0000256" key="8">
    <source>
        <dbReference type="ARBA" id="ARBA00023242"/>
    </source>
</evidence>
<comment type="subcellular location">
    <subcellularLocation>
        <location evidence="1 9">Nucleus</location>
    </subcellularLocation>
</comment>